<gene>
    <name evidence="1" type="ORF">ACOLOM_LOCUS500</name>
</gene>
<name>A0ACA9K0X3_9GLOM</name>
<dbReference type="Proteomes" id="UP000789525">
    <property type="component" value="Unassembled WGS sequence"/>
</dbReference>
<evidence type="ECO:0000313" key="1">
    <source>
        <dbReference type="EMBL" id="CAG8445808.1"/>
    </source>
</evidence>
<evidence type="ECO:0000313" key="2">
    <source>
        <dbReference type="Proteomes" id="UP000789525"/>
    </source>
</evidence>
<comment type="caution">
    <text evidence="1">The sequence shown here is derived from an EMBL/GenBank/DDBJ whole genome shotgun (WGS) entry which is preliminary data.</text>
</comment>
<organism evidence="1 2">
    <name type="scientific">Acaulospora colombiana</name>
    <dbReference type="NCBI Taxonomy" id="27376"/>
    <lineage>
        <taxon>Eukaryota</taxon>
        <taxon>Fungi</taxon>
        <taxon>Fungi incertae sedis</taxon>
        <taxon>Mucoromycota</taxon>
        <taxon>Glomeromycotina</taxon>
        <taxon>Glomeromycetes</taxon>
        <taxon>Diversisporales</taxon>
        <taxon>Acaulosporaceae</taxon>
        <taxon>Acaulospora</taxon>
    </lineage>
</organism>
<keyword evidence="2" id="KW-1185">Reference proteome</keyword>
<reference evidence="1" key="1">
    <citation type="submission" date="2021-06" db="EMBL/GenBank/DDBJ databases">
        <authorList>
            <person name="Kallberg Y."/>
            <person name="Tangrot J."/>
            <person name="Rosling A."/>
        </authorList>
    </citation>
    <scope>NUCLEOTIDE SEQUENCE</scope>
    <source>
        <strain evidence="1">CL356</strain>
    </source>
</reference>
<dbReference type="EMBL" id="CAJVPT010000524">
    <property type="protein sequence ID" value="CAG8445808.1"/>
    <property type="molecule type" value="Genomic_DNA"/>
</dbReference>
<protein>
    <submittedName>
        <fullName evidence="1">3688_t:CDS:1</fullName>
    </submittedName>
</protein>
<accession>A0ACA9K0X3</accession>
<sequence>MQCPPSFFPLPLVDGSDLYLPNISVGAGAGKTEDLVCGYDNSNSVMYNTVPVEQVLPYPNLMTPPLPSPTEVDLKPLITEKYHAFPSPPMCLINQLCPEQFRDVGSTIPNQTIAEVRHHPLSPPTSPPQIETKKPEIRKSVESKKPVEVSSPPSIKDENNETVEEFKDEKKDDEARTLNPKQYPRILKRRIAREKFERRHGFSKKRKPYIHESRHAHAMRRPRGPAEYPDYYQGPNGVFFPIQNPIQEVNWNAAVESYNYEQNFYEPSTVNTVLPLNNFNNQLNNPGTAYASLIPSDSFGPFIR</sequence>
<proteinExistence type="predicted"/>